<sequence>MSLSDPQNYVWSSAKKTPSLRRYSEAEKERVKSNNPISTIIGRHVTWDRAKTSANAGDFWACCPFHAENSPSFHCVDREHRYKCFGCGATGDQFTFLQNVEGLSFVEAMERLGGNAEAEPLSPEKIAEDKARAEDKRREQEAFAEARRQDEIKKAFKLWGYGGRVGGTEGVGYLRGRGLAPLPFVLPLRFHPHFKYWHSRPVPGQKRQEFFVLFSGPAMLAPITGPDGSFAGVHITYFDPRRPGRKIELEDPYAEPRDDGRPSLIAPKKIRGSKRNASIKLLQPEGFTRLVVGEGWETTASVALAEYGTDVFSRTAYWVSIDLQSMGGKAIETIAHPHLKNRAGRPLKVPGPFPDTDDPRALTIPDQVEEVVRLGDGDSDRFTAEQVMARANARWAKPGRRQFDAWAPEGQDYNDILMGAS</sequence>
<dbReference type="GO" id="GO:0003677">
    <property type="term" value="F:DNA binding"/>
    <property type="evidence" value="ECO:0007669"/>
    <property type="project" value="InterPro"/>
</dbReference>
<dbReference type="GO" id="GO:0008270">
    <property type="term" value="F:zinc ion binding"/>
    <property type="evidence" value="ECO:0007669"/>
    <property type="project" value="UniProtKB-KW"/>
</dbReference>
<gene>
    <name evidence="5" type="ORF">SIAM614_12993</name>
</gene>
<evidence type="ECO:0000256" key="3">
    <source>
        <dbReference type="ARBA" id="ARBA00022833"/>
    </source>
</evidence>
<dbReference type="InterPro" id="IPR036977">
    <property type="entry name" value="DNA_primase_Znf_CHC2"/>
</dbReference>
<evidence type="ECO:0000313" key="5">
    <source>
        <dbReference type="EMBL" id="EAV44932.1"/>
    </source>
</evidence>
<evidence type="ECO:0000259" key="4">
    <source>
        <dbReference type="SMART" id="SM00400"/>
    </source>
</evidence>
<dbReference type="InterPro" id="IPR055570">
    <property type="entry name" value="DUF7146"/>
</dbReference>
<dbReference type="PANTHER" id="PTHR30313:SF2">
    <property type="entry name" value="DNA PRIMASE"/>
    <property type="match status" value="1"/>
</dbReference>
<keyword evidence="1" id="KW-0479">Metal-binding</keyword>
<feature type="domain" description="Zinc finger CHC2-type" evidence="4">
    <location>
        <begin position="59"/>
        <end position="113"/>
    </location>
</feature>
<comment type="caution">
    <text evidence="5">The sequence shown here is derived from an EMBL/GenBank/DDBJ whole genome shotgun (WGS) entry which is preliminary data.</text>
</comment>
<dbReference type="Gene3D" id="3.90.580.10">
    <property type="entry name" value="Zinc finger, CHC2-type domain"/>
    <property type="match status" value="1"/>
</dbReference>
<name>A0NQ74_ROSAI</name>
<dbReference type="AlphaFoldDB" id="A0NQ74"/>
<evidence type="ECO:0000313" key="6">
    <source>
        <dbReference type="Proteomes" id="UP000004848"/>
    </source>
</evidence>
<dbReference type="Pfam" id="PF01807">
    <property type="entry name" value="Zn_ribbon_DnaG"/>
    <property type="match status" value="1"/>
</dbReference>
<evidence type="ECO:0000256" key="1">
    <source>
        <dbReference type="ARBA" id="ARBA00022723"/>
    </source>
</evidence>
<accession>A0NQ74</accession>
<dbReference type="InterPro" id="IPR002694">
    <property type="entry name" value="Znf_CHC2"/>
</dbReference>
<dbReference type="RefSeq" id="WP_006933034.1">
    <property type="nucleotide sequence ID" value="NZ_AAUW01000004.1"/>
</dbReference>
<dbReference type="InterPro" id="IPR050219">
    <property type="entry name" value="DnaG_primase"/>
</dbReference>
<dbReference type="SUPFAM" id="SSF57783">
    <property type="entry name" value="Zinc beta-ribbon"/>
    <property type="match status" value="1"/>
</dbReference>
<dbReference type="GO" id="GO:0003899">
    <property type="term" value="F:DNA-directed RNA polymerase activity"/>
    <property type="evidence" value="ECO:0007669"/>
    <property type="project" value="InterPro"/>
</dbReference>
<dbReference type="GeneID" id="68845692"/>
<proteinExistence type="predicted"/>
<keyword evidence="2" id="KW-0863">Zinc-finger</keyword>
<dbReference type="EMBL" id="AAUW01000004">
    <property type="protein sequence ID" value="EAV44932.1"/>
    <property type="molecule type" value="Genomic_DNA"/>
</dbReference>
<dbReference type="GO" id="GO:0005737">
    <property type="term" value="C:cytoplasm"/>
    <property type="evidence" value="ECO:0007669"/>
    <property type="project" value="TreeGrafter"/>
</dbReference>
<dbReference type="PANTHER" id="PTHR30313">
    <property type="entry name" value="DNA PRIMASE"/>
    <property type="match status" value="1"/>
</dbReference>
<dbReference type="eggNOG" id="COG4643">
    <property type="taxonomic scope" value="Bacteria"/>
</dbReference>
<keyword evidence="3" id="KW-0862">Zinc</keyword>
<evidence type="ECO:0000256" key="2">
    <source>
        <dbReference type="ARBA" id="ARBA00022771"/>
    </source>
</evidence>
<protein>
    <submittedName>
        <fullName evidence="5">DNA primase</fullName>
    </submittedName>
</protein>
<dbReference type="SMART" id="SM00400">
    <property type="entry name" value="ZnF_CHCC"/>
    <property type="match status" value="1"/>
</dbReference>
<reference evidence="5 6" key="1">
    <citation type="submission" date="2006-05" db="EMBL/GenBank/DDBJ databases">
        <authorList>
            <person name="King G."/>
            <person name="Ferriera S."/>
            <person name="Johnson J."/>
            <person name="Kravitz S."/>
            <person name="Beeson K."/>
            <person name="Sutton G."/>
            <person name="Rogers Y.-H."/>
            <person name="Friedman R."/>
            <person name="Frazier M."/>
            <person name="Venter J.C."/>
        </authorList>
    </citation>
    <scope>NUCLEOTIDE SEQUENCE [LARGE SCALE GENOMIC DNA]</scope>
    <source>
        <strain evidence="6">ATCC 25650 / DSM 13394 / JCM 20685 / NBRC 16684 / NCIMB 2208 / IAM 12614 / B1</strain>
    </source>
</reference>
<organism evidence="5 6">
    <name type="scientific">Roseibium aggregatum (strain ATCC 25650 / DSM 13394 / JCM 20685 / NBRC 16684 / NCIMB 2208 / IAM 12614 / B1)</name>
    <name type="common">Stappia aggregata</name>
    <dbReference type="NCBI Taxonomy" id="384765"/>
    <lineage>
        <taxon>Bacteria</taxon>
        <taxon>Pseudomonadati</taxon>
        <taxon>Pseudomonadota</taxon>
        <taxon>Alphaproteobacteria</taxon>
        <taxon>Hyphomicrobiales</taxon>
        <taxon>Stappiaceae</taxon>
        <taxon>Roseibium</taxon>
    </lineage>
</organism>
<dbReference type="OrthoDB" id="9811157at2"/>
<dbReference type="GO" id="GO:0006269">
    <property type="term" value="P:DNA replication, synthesis of primer"/>
    <property type="evidence" value="ECO:0007669"/>
    <property type="project" value="TreeGrafter"/>
</dbReference>
<dbReference type="Proteomes" id="UP000004848">
    <property type="component" value="Unassembled WGS sequence"/>
</dbReference>
<dbReference type="Pfam" id="PF23639">
    <property type="entry name" value="DUF7146"/>
    <property type="match status" value="1"/>
</dbReference>